<reference evidence="2 3" key="1">
    <citation type="journal article" date="2018" name="Front. Plant Sci.">
        <title>Red Clover (Trifolium pratense) and Zigzag Clover (T. medium) - A Picture of Genomic Similarities and Differences.</title>
        <authorList>
            <person name="Dluhosova J."/>
            <person name="Istvanek J."/>
            <person name="Nedelnik J."/>
            <person name="Repkova J."/>
        </authorList>
    </citation>
    <scope>NUCLEOTIDE SEQUENCE [LARGE SCALE GENOMIC DNA]</scope>
    <source>
        <strain evidence="3">cv. 10/8</strain>
        <tissue evidence="2">Leaf</tissue>
    </source>
</reference>
<evidence type="ECO:0000256" key="1">
    <source>
        <dbReference type="SAM" id="MobiDB-lite"/>
    </source>
</evidence>
<sequence length="97" mass="11231">PPAPNVDLYKPRKRKRNVKTFEEEDQKEEKVVKEVGKKKGEKKRKAGGVKIDESRSKKKHVKIAGKNDSGTKSDERTLAQRLKQTSKETFKKHLKNF</sequence>
<protein>
    <submittedName>
        <fullName evidence="2">Uncharacterized protein</fullName>
    </submittedName>
</protein>
<keyword evidence="3" id="KW-1185">Reference proteome</keyword>
<feature type="non-terminal residue" evidence="2">
    <location>
        <position position="97"/>
    </location>
</feature>
<feature type="region of interest" description="Disordered" evidence="1">
    <location>
        <begin position="1"/>
        <end position="97"/>
    </location>
</feature>
<feature type="compositionally biased region" description="Basic and acidic residues" evidence="1">
    <location>
        <begin position="69"/>
        <end position="78"/>
    </location>
</feature>
<name>A0A392SUF8_9FABA</name>
<dbReference type="AlphaFoldDB" id="A0A392SUF8"/>
<dbReference type="Proteomes" id="UP000265520">
    <property type="component" value="Unassembled WGS sequence"/>
</dbReference>
<accession>A0A392SUF8</accession>
<evidence type="ECO:0000313" key="3">
    <source>
        <dbReference type="Proteomes" id="UP000265520"/>
    </source>
</evidence>
<organism evidence="2 3">
    <name type="scientific">Trifolium medium</name>
    <dbReference type="NCBI Taxonomy" id="97028"/>
    <lineage>
        <taxon>Eukaryota</taxon>
        <taxon>Viridiplantae</taxon>
        <taxon>Streptophyta</taxon>
        <taxon>Embryophyta</taxon>
        <taxon>Tracheophyta</taxon>
        <taxon>Spermatophyta</taxon>
        <taxon>Magnoliopsida</taxon>
        <taxon>eudicotyledons</taxon>
        <taxon>Gunneridae</taxon>
        <taxon>Pentapetalae</taxon>
        <taxon>rosids</taxon>
        <taxon>fabids</taxon>
        <taxon>Fabales</taxon>
        <taxon>Fabaceae</taxon>
        <taxon>Papilionoideae</taxon>
        <taxon>50 kb inversion clade</taxon>
        <taxon>NPAAA clade</taxon>
        <taxon>Hologalegina</taxon>
        <taxon>IRL clade</taxon>
        <taxon>Trifolieae</taxon>
        <taxon>Trifolium</taxon>
    </lineage>
</organism>
<feature type="non-terminal residue" evidence="2">
    <location>
        <position position="1"/>
    </location>
</feature>
<dbReference type="EMBL" id="LXQA010447822">
    <property type="protein sequence ID" value="MCI52471.1"/>
    <property type="molecule type" value="Genomic_DNA"/>
</dbReference>
<proteinExistence type="predicted"/>
<comment type="caution">
    <text evidence="2">The sequence shown here is derived from an EMBL/GenBank/DDBJ whole genome shotgun (WGS) entry which is preliminary data.</text>
</comment>
<evidence type="ECO:0000313" key="2">
    <source>
        <dbReference type="EMBL" id="MCI52471.1"/>
    </source>
</evidence>
<feature type="compositionally biased region" description="Basic and acidic residues" evidence="1">
    <location>
        <begin position="27"/>
        <end position="38"/>
    </location>
</feature>